<keyword evidence="1" id="KW-0732">Signal</keyword>
<keyword evidence="3" id="KW-1185">Reference proteome</keyword>
<gene>
    <name evidence="2" type="ORF">SM757_03840</name>
</gene>
<dbReference type="EMBL" id="JAXOJX010000003">
    <property type="protein sequence ID" value="MDZ5455699.1"/>
    <property type="molecule type" value="Genomic_DNA"/>
</dbReference>
<evidence type="ECO:0000256" key="1">
    <source>
        <dbReference type="SAM" id="SignalP"/>
    </source>
</evidence>
<dbReference type="RefSeq" id="WP_169517155.1">
    <property type="nucleotide sequence ID" value="NZ_JAXOJX010000003.1"/>
</dbReference>
<dbReference type="InterPro" id="IPR038674">
    <property type="entry name" value="CzcE_sf"/>
</dbReference>
<dbReference type="InterPro" id="IPR031560">
    <property type="entry name" value="CzcE"/>
</dbReference>
<sequence>MSLRAFRTITLVGSMALIASAAMAANDARLSNGKSMYGTPVDARTAIKEVNVATTGAVNVSCGDVVAFRNADKTFAWKFDVIGHRDVDLQSIAPAGFANKPLRIHVATNDMERN</sequence>
<comment type="caution">
    <text evidence="2">The sequence shown here is derived from an EMBL/GenBank/DDBJ whole genome shotgun (WGS) entry which is preliminary data.</text>
</comment>
<evidence type="ECO:0000313" key="3">
    <source>
        <dbReference type="Proteomes" id="UP001293718"/>
    </source>
</evidence>
<dbReference type="Pfam" id="PF16986">
    <property type="entry name" value="CzcE"/>
    <property type="match status" value="1"/>
</dbReference>
<organism evidence="2 3">
    <name type="scientific">Azohydromonas lata</name>
    <dbReference type="NCBI Taxonomy" id="45677"/>
    <lineage>
        <taxon>Bacteria</taxon>
        <taxon>Pseudomonadati</taxon>
        <taxon>Pseudomonadota</taxon>
        <taxon>Betaproteobacteria</taxon>
        <taxon>Burkholderiales</taxon>
        <taxon>Sphaerotilaceae</taxon>
        <taxon>Azohydromonas</taxon>
    </lineage>
</organism>
<accession>A0ABU5I9B9</accession>
<feature type="chain" id="PRO_5046671216" evidence="1">
    <location>
        <begin position="25"/>
        <end position="114"/>
    </location>
</feature>
<reference evidence="2 3" key="1">
    <citation type="submission" date="2023-11" db="EMBL/GenBank/DDBJ databases">
        <title>Draft genome of Azohydromonas lata strain H1 (DSM1123), a polyhydroxyalkanoate producer.</title>
        <authorList>
            <person name="Traversa D."/>
            <person name="D'Addabbo P."/>
            <person name="Pazzani C."/>
            <person name="Manzari C."/>
            <person name="Chiara M."/>
            <person name="Scrascia M."/>
        </authorList>
    </citation>
    <scope>NUCLEOTIDE SEQUENCE [LARGE SCALE GENOMIC DNA]</scope>
    <source>
        <strain evidence="2 3">H1</strain>
    </source>
</reference>
<dbReference type="Proteomes" id="UP001293718">
    <property type="component" value="Unassembled WGS sequence"/>
</dbReference>
<feature type="signal peptide" evidence="1">
    <location>
        <begin position="1"/>
        <end position="24"/>
    </location>
</feature>
<evidence type="ECO:0000313" key="2">
    <source>
        <dbReference type="EMBL" id="MDZ5455699.1"/>
    </source>
</evidence>
<name>A0ABU5I9B9_9BURK</name>
<proteinExistence type="predicted"/>
<dbReference type="Gene3D" id="2.60.40.2280">
    <property type="entry name" value="Heavy-metal resistance protein CzcE"/>
    <property type="match status" value="1"/>
</dbReference>
<protein>
    <submittedName>
        <fullName evidence="2">CzcE family metal-binding protein</fullName>
    </submittedName>
</protein>